<gene>
    <name evidence="1" type="primary">g11312</name>
    <name evidence="1" type="ORF">NpPPO83_00011312</name>
</gene>
<dbReference type="Proteomes" id="UP001165186">
    <property type="component" value="Unassembled WGS sequence"/>
</dbReference>
<sequence>MAGQQFVFAEAIIGMKKAVARYDVSDEDDSAAEIARSVQHKLKRKAPRNQSILDNGRFMYKKPKIEHAGYRRHIIARNPPLIDEDGDEIEEVDDDESVDGSIAEDNPYGDIRLEELLAPLTSAADLATHPSMSIPYYSNHITELVNNSREVLQREEKSLWRAKAIMQKLLGDNTWLAVGEMETSYDREILSEPASGVAASTSTGSLEADSAERQGTSWEDPVKISEGTNMQGTPQAISEQQAQDADVQMENGADAQTAPSTNGDSTHHAELRRNAPSNGTNLDPKTDALGQTQQQEGTRQEGAEAERQTNGDVLKQEDQSASAGSSGDKMQVDGTNGTAEDGANEPRSPHSDDAEDTNSQHTSHRMTTRAQRRANSHTSSVPGSPRTLSPESPGEPPIHPLFKFPVENLVDRDMGLPASEAEDTRTWLLMYIQKQEEVVRQTRALYMGLMQADRKRKMVLKWAKAEGHVGEMSDGEDWVDKEEWGLTEDLVKGKEEEEEEGVAQAKKTRARRREEK</sequence>
<name>A0ACB5RYD2_9PEZI</name>
<evidence type="ECO:0000313" key="1">
    <source>
        <dbReference type="EMBL" id="GME25467.1"/>
    </source>
</evidence>
<reference evidence="1" key="1">
    <citation type="submission" date="2024-09" db="EMBL/GenBank/DDBJ databases">
        <title>Draft Genome Sequences of Neofusicoccum parvum.</title>
        <authorList>
            <person name="Ashida A."/>
            <person name="Camagna M."/>
            <person name="Tanaka A."/>
            <person name="Takemoto D."/>
        </authorList>
    </citation>
    <scope>NUCLEOTIDE SEQUENCE</scope>
    <source>
        <strain evidence="1">PPO83</strain>
    </source>
</reference>
<organism evidence="1 2">
    <name type="scientific">Neofusicoccum parvum</name>
    <dbReference type="NCBI Taxonomy" id="310453"/>
    <lineage>
        <taxon>Eukaryota</taxon>
        <taxon>Fungi</taxon>
        <taxon>Dikarya</taxon>
        <taxon>Ascomycota</taxon>
        <taxon>Pezizomycotina</taxon>
        <taxon>Dothideomycetes</taxon>
        <taxon>Dothideomycetes incertae sedis</taxon>
        <taxon>Botryosphaeriales</taxon>
        <taxon>Botryosphaeriaceae</taxon>
        <taxon>Neofusicoccum</taxon>
    </lineage>
</organism>
<accession>A0ACB5RYD2</accession>
<proteinExistence type="predicted"/>
<comment type="caution">
    <text evidence="1">The sequence shown here is derived from an EMBL/GenBank/DDBJ whole genome shotgun (WGS) entry which is preliminary data.</text>
</comment>
<protein>
    <submittedName>
        <fullName evidence="1">Uncharacterized protein</fullName>
    </submittedName>
</protein>
<evidence type="ECO:0000313" key="2">
    <source>
        <dbReference type="Proteomes" id="UP001165186"/>
    </source>
</evidence>
<keyword evidence="2" id="KW-1185">Reference proteome</keyword>
<dbReference type="EMBL" id="BSXG01000020">
    <property type="protein sequence ID" value="GME25467.1"/>
    <property type="molecule type" value="Genomic_DNA"/>
</dbReference>